<organism evidence="8 9">
    <name type="scientific">Piscinibacter gummiphilus</name>
    <dbReference type="NCBI Taxonomy" id="946333"/>
    <lineage>
        <taxon>Bacteria</taxon>
        <taxon>Pseudomonadati</taxon>
        <taxon>Pseudomonadota</taxon>
        <taxon>Betaproteobacteria</taxon>
        <taxon>Burkholderiales</taxon>
        <taxon>Sphaerotilaceae</taxon>
        <taxon>Piscinibacter</taxon>
    </lineage>
</organism>
<dbReference type="InterPro" id="IPR001736">
    <property type="entry name" value="PLipase_D/transphosphatidylase"/>
</dbReference>
<name>A0ABZ0D295_9BURK</name>
<dbReference type="InterPro" id="IPR025202">
    <property type="entry name" value="PLD-like_dom"/>
</dbReference>
<accession>A0ABZ0D295</accession>
<dbReference type="Gene3D" id="3.30.870.10">
    <property type="entry name" value="Endonuclease Chain A"/>
    <property type="match status" value="2"/>
</dbReference>
<dbReference type="RefSeq" id="WP_316704563.1">
    <property type="nucleotide sequence ID" value="NZ_CP136338.1"/>
</dbReference>
<dbReference type="PANTHER" id="PTHR43856">
    <property type="entry name" value="CARDIOLIPIN HYDROLASE"/>
    <property type="match status" value="1"/>
</dbReference>
<dbReference type="Pfam" id="PF13091">
    <property type="entry name" value="PLDc_2"/>
    <property type="match status" value="2"/>
</dbReference>
<comment type="catalytic activity">
    <reaction evidence="1">
        <text>a 1,2-diacyl-sn-glycero-3-phosphocholine + H2O = a 1,2-diacyl-sn-glycero-3-phosphate + choline + H(+)</text>
        <dbReference type="Rhea" id="RHEA:14445"/>
        <dbReference type="ChEBI" id="CHEBI:15354"/>
        <dbReference type="ChEBI" id="CHEBI:15377"/>
        <dbReference type="ChEBI" id="CHEBI:15378"/>
        <dbReference type="ChEBI" id="CHEBI:57643"/>
        <dbReference type="ChEBI" id="CHEBI:58608"/>
        <dbReference type="EC" id="3.1.4.4"/>
    </reaction>
</comment>
<feature type="domain" description="PLD phosphodiesterase" evidence="7">
    <location>
        <begin position="452"/>
        <end position="483"/>
    </location>
</feature>
<sequence>MRSKVEGEFLVAKAIAGTDVVVLAWDFAPDRFNLMAQRAEDQNLLGFAVERACLGENGELEERGWLRGIKRFEKKDPGTAPGTLMPTSEHPIQSFQWADYTVDAGQGYTYRVVPVYGKPKLLTLAEDEGVEVEVKTEPRAALGDGVRHDVFFNRGVIGSQAYARRFDNAEPDKLDPHSEEMKWLSRGLFEALIEFIEQATGPEYSLRAAFYEFHYPHVARAFRAAVERSADVKIVYDAESSYKATNNETIDTAGLRKYVVPRTVSEGIRHNKFIVLLKNDEPVAVWTGSTNISPGGIFGHSNVGHVVHDPDIANDYLAYWDRLAENLTSTKLRKPNRDATTLPKGPPWKAGTVAVFSPRDDNDSPSTLEWYANRMAEAERIVCFTVAFTIDPLFQAVLQENNDVLRYVVKDDDLSTSENIGTDKDVVFAAGGFLDDGALVNFLKERDNPLNSNDYIHTKYMLVDPLSDNPLVVTGSANFSNASQRNNDENMLVIRGDTRVADIYFGEFLRTFDHHYARYVVKKMRRAKKGLDGGGGYLKVKMEEWLPPHLEEDDRKSKRRRYFVE</sequence>
<evidence type="ECO:0000256" key="4">
    <source>
        <dbReference type="ARBA" id="ARBA00022801"/>
    </source>
</evidence>
<dbReference type="InterPro" id="IPR051406">
    <property type="entry name" value="PLD_domain"/>
</dbReference>
<evidence type="ECO:0000313" key="8">
    <source>
        <dbReference type="EMBL" id="WOB11313.1"/>
    </source>
</evidence>
<dbReference type="PANTHER" id="PTHR43856:SF1">
    <property type="entry name" value="MITOCHONDRIAL CARDIOLIPIN HYDROLASE"/>
    <property type="match status" value="1"/>
</dbReference>
<proteinExistence type="inferred from homology"/>
<dbReference type="PROSITE" id="PS50035">
    <property type="entry name" value="PLD"/>
    <property type="match status" value="1"/>
</dbReference>
<evidence type="ECO:0000256" key="6">
    <source>
        <dbReference type="ARBA" id="ARBA00023098"/>
    </source>
</evidence>
<comment type="similarity">
    <text evidence="2">Belongs to the phospholipase D family.</text>
</comment>
<reference evidence="8 9" key="1">
    <citation type="submission" date="2023-10" db="EMBL/GenBank/DDBJ databases">
        <title>Bacteria for the degradation of biodegradable plastic PBAT(Polybutylene adipate terephthalate).</title>
        <authorList>
            <person name="Weon H.-Y."/>
            <person name="Yeon J."/>
        </authorList>
    </citation>
    <scope>NUCLEOTIDE SEQUENCE [LARGE SCALE GENOMIC DNA]</scope>
    <source>
        <strain evidence="8 9">SBD 7-3</strain>
        <plasmid evidence="8 9">unnamed2</plasmid>
    </source>
</reference>
<gene>
    <name evidence="8" type="ORF">RXV79_27910</name>
</gene>
<evidence type="ECO:0000259" key="7">
    <source>
        <dbReference type="PROSITE" id="PS50035"/>
    </source>
</evidence>
<dbReference type="EC" id="3.1.4.4" evidence="3"/>
<keyword evidence="6" id="KW-0443">Lipid metabolism</keyword>
<evidence type="ECO:0000256" key="2">
    <source>
        <dbReference type="ARBA" id="ARBA00008664"/>
    </source>
</evidence>
<dbReference type="SUPFAM" id="SSF56024">
    <property type="entry name" value="Phospholipase D/nuclease"/>
    <property type="match status" value="2"/>
</dbReference>
<keyword evidence="8" id="KW-0614">Plasmid</keyword>
<evidence type="ECO:0000256" key="1">
    <source>
        <dbReference type="ARBA" id="ARBA00000798"/>
    </source>
</evidence>
<evidence type="ECO:0000313" key="9">
    <source>
        <dbReference type="Proteomes" id="UP001303946"/>
    </source>
</evidence>
<dbReference type="Proteomes" id="UP001303946">
    <property type="component" value="Plasmid unnamed2"/>
</dbReference>
<protein>
    <recommendedName>
        <fullName evidence="3">phospholipase D</fullName>
        <ecNumber evidence="3">3.1.4.4</ecNumber>
    </recommendedName>
</protein>
<evidence type="ECO:0000256" key="5">
    <source>
        <dbReference type="ARBA" id="ARBA00022963"/>
    </source>
</evidence>
<keyword evidence="4" id="KW-0378">Hydrolase</keyword>
<dbReference type="CDD" id="cd09172">
    <property type="entry name" value="PLDc_Nuc_like_unchar1_1"/>
    <property type="match status" value="1"/>
</dbReference>
<dbReference type="EMBL" id="CP136338">
    <property type="protein sequence ID" value="WOB11313.1"/>
    <property type="molecule type" value="Genomic_DNA"/>
</dbReference>
<keyword evidence="5" id="KW-0442">Lipid degradation</keyword>
<geneLocation type="plasmid" evidence="8 9">
    <name>unnamed2</name>
</geneLocation>
<keyword evidence="9" id="KW-1185">Reference proteome</keyword>
<evidence type="ECO:0000256" key="3">
    <source>
        <dbReference type="ARBA" id="ARBA00012027"/>
    </source>
</evidence>